<gene>
    <name evidence="3" type="primary">LOC103200133</name>
</gene>
<dbReference type="RefSeq" id="XP_007942745.1">
    <property type="nucleotide sequence ID" value="XM_007944554.1"/>
</dbReference>
<dbReference type="PANTHER" id="PTHR14060">
    <property type="entry name" value="PROTEIN P13 MTCP-1"/>
    <property type="match status" value="1"/>
</dbReference>
<dbReference type="Gene3D" id="2.40.15.10">
    <property type="entry name" value="TCL1/MTCP1"/>
    <property type="match status" value="1"/>
</dbReference>
<evidence type="ECO:0000256" key="1">
    <source>
        <dbReference type="ARBA" id="ARBA00006399"/>
    </source>
</evidence>
<dbReference type="OrthoDB" id="9834674at2759"/>
<proteinExistence type="inferred from homology"/>
<keyword evidence="2" id="KW-1185">Reference proteome</keyword>
<dbReference type="GO" id="GO:0043539">
    <property type="term" value="F:protein serine/threonine kinase activator activity"/>
    <property type="evidence" value="ECO:0007669"/>
    <property type="project" value="InterPro"/>
</dbReference>
<comment type="similarity">
    <text evidence="1">Belongs to the TCL1 family.</text>
</comment>
<name>A0A8B7A459_ORYAF</name>
<organism evidence="2 3">
    <name type="scientific">Orycteropus afer afer</name>
    <dbReference type="NCBI Taxonomy" id="1230840"/>
    <lineage>
        <taxon>Eukaryota</taxon>
        <taxon>Metazoa</taxon>
        <taxon>Chordata</taxon>
        <taxon>Craniata</taxon>
        <taxon>Vertebrata</taxon>
        <taxon>Euteleostomi</taxon>
        <taxon>Mammalia</taxon>
        <taxon>Eutheria</taxon>
        <taxon>Afrotheria</taxon>
        <taxon>Tubulidentata</taxon>
        <taxon>Orycteropodidae</taxon>
        <taxon>Orycteropus</taxon>
    </lineage>
</organism>
<dbReference type="GeneID" id="103200133"/>
<reference evidence="3" key="1">
    <citation type="submission" date="2025-08" db="UniProtKB">
        <authorList>
            <consortium name="RefSeq"/>
        </authorList>
    </citation>
    <scope>IDENTIFICATION</scope>
</reference>
<protein>
    <submittedName>
        <fullName evidence="3">T-cell leukemia/lymphoma protein 1A</fullName>
    </submittedName>
</protein>
<accession>A0A8B7A459</accession>
<evidence type="ECO:0000313" key="2">
    <source>
        <dbReference type="Proteomes" id="UP000694850"/>
    </source>
</evidence>
<evidence type="ECO:0000313" key="3">
    <source>
        <dbReference type="RefSeq" id="XP_007942745.1"/>
    </source>
</evidence>
<sequence length="115" mass="13672">MGELPFFRAQSASHPDHLWIWEKDVYVDENHRTWLPIGFERDDSFQVLMRQANVPLGEAVCPSQTHPYHLPLMWQLYPGGRYRDSDSNFWLIVYHVQCNGMEDMLLERLPDPEQE</sequence>
<dbReference type="Pfam" id="PF01840">
    <property type="entry name" value="TCL1_MTCP1"/>
    <property type="match status" value="1"/>
</dbReference>
<dbReference type="Proteomes" id="UP000694850">
    <property type="component" value="Unplaced"/>
</dbReference>
<dbReference type="SUPFAM" id="SSF50904">
    <property type="entry name" value="Oncogene products"/>
    <property type="match status" value="1"/>
</dbReference>
<dbReference type="InterPro" id="IPR004832">
    <property type="entry name" value="TCL1_MTCP1"/>
</dbReference>
<dbReference type="AlphaFoldDB" id="A0A8B7A459"/>
<dbReference type="PANTHER" id="PTHR14060:SF4">
    <property type="entry name" value="T-CELL LEUKEMIA_LYMPHOMA PROTEIN 1A"/>
    <property type="match status" value="1"/>
</dbReference>
<dbReference type="InterPro" id="IPR036672">
    <property type="entry name" value="TCL1_MTCP1_sf"/>
</dbReference>